<dbReference type="Proteomes" id="UP000460558">
    <property type="component" value="Unassembled WGS sequence"/>
</dbReference>
<dbReference type="InterPro" id="IPR027615">
    <property type="entry name" value="TOMM_nitrile_2"/>
</dbReference>
<name>A0ABW9NXI8_9ACTN</name>
<dbReference type="EMBL" id="VDEQ01000224">
    <property type="protein sequence ID" value="MQS37889.1"/>
    <property type="molecule type" value="Genomic_DNA"/>
</dbReference>
<evidence type="ECO:0000313" key="3">
    <source>
        <dbReference type="Proteomes" id="UP000460558"/>
    </source>
</evidence>
<reference evidence="2 3" key="1">
    <citation type="submission" date="2019-06" db="EMBL/GenBank/DDBJ databases">
        <title>Comparative genomics and metabolomics analyses of clavulanic acid producing Streptomyces species provides insight into specialized metabolism and evolution of beta-lactam biosynthetic gene clusters.</title>
        <authorList>
            <person name="Moore M.A."/>
            <person name="Cruz-Morales P."/>
            <person name="Barona Gomez F."/>
            <person name="Kapil T."/>
        </authorList>
    </citation>
    <scope>NUCLEOTIDE SEQUENCE [LARGE SCALE GENOMIC DNA]</scope>
    <source>
        <strain evidence="2 3">T-272</strain>
    </source>
</reference>
<protein>
    <submittedName>
        <fullName evidence="2">TOMM peptide</fullName>
    </submittedName>
</protein>
<evidence type="ECO:0000313" key="2">
    <source>
        <dbReference type="EMBL" id="MQS37889.1"/>
    </source>
</evidence>
<evidence type="ECO:0000256" key="1">
    <source>
        <dbReference type="SAM" id="MobiDB-lite"/>
    </source>
</evidence>
<proteinExistence type="predicted"/>
<dbReference type="NCBIfam" id="TIGR04351">
    <property type="entry name" value="TOMM_nitrile_2"/>
    <property type="match status" value="1"/>
</dbReference>
<comment type="caution">
    <text evidence="2">The sequence shown here is derived from an EMBL/GenBank/DDBJ whole genome shotgun (WGS) entry which is preliminary data.</text>
</comment>
<keyword evidence="3" id="KW-1185">Reference proteome</keyword>
<accession>A0ABW9NXI8</accession>
<sequence>MNDSILFAPEAPADTGDTGLTGLTGPALADGGRLSQERLVELIARTWLEPALADRYRADARSVLDEFGVTLAVGEQAPALPELPVCELSIEELTRPSTAHAPTCVCWVTDVWETAPRTPSAETRTILR</sequence>
<organism evidence="2 3">
    <name type="scientific">Streptomyces katsurahamanus</name>
    <dbReference type="NCBI Taxonomy" id="2577098"/>
    <lineage>
        <taxon>Bacteria</taxon>
        <taxon>Bacillati</taxon>
        <taxon>Actinomycetota</taxon>
        <taxon>Actinomycetes</taxon>
        <taxon>Kitasatosporales</taxon>
        <taxon>Streptomycetaceae</taxon>
        <taxon>Streptomyces</taxon>
    </lineage>
</organism>
<dbReference type="SUPFAM" id="SSF56209">
    <property type="entry name" value="Nitrile hydratase alpha chain"/>
    <property type="match status" value="1"/>
</dbReference>
<gene>
    <name evidence="2" type="ORF">FFZ77_20325</name>
</gene>
<feature type="region of interest" description="Disordered" evidence="1">
    <location>
        <begin position="1"/>
        <end position="26"/>
    </location>
</feature>
<feature type="compositionally biased region" description="Low complexity" evidence="1">
    <location>
        <begin position="11"/>
        <end position="26"/>
    </location>
</feature>
<dbReference type="InterPro" id="IPR036648">
    <property type="entry name" value="CN_Hdrase_a/SCN_Hdrase_g_sf"/>
</dbReference>